<dbReference type="PRINTS" id="PR00171">
    <property type="entry name" value="SUGRTRNSPORT"/>
</dbReference>
<dbReference type="EMBL" id="JACHMG010000001">
    <property type="protein sequence ID" value="MBB4689177.1"/>
    <property type="molecule type" value="Genomic_DNA"/>
</dbReference>
<dbReference type="PROSITE" id="PS50850">
    <property type="entry name" value="MFS"/>
    <property type="match status" value="1"/>
</dbReference>
<evidence type="ECO:0000313" key="10">
    <source>
        <dbReference type="EMBL" id="MBB4689177.1"/>
    </source>
</evidence>
<dbReference type="Pfam" id="PF00083">
    <property type="entry name" value="Sugar_tr"/>
    <property type="match status" value="1"/>
</dbReference>
<keyword evidence="6 8" id="KW-0472">Membrane</keyword>
<feature type="transmembrane region" description="Helical" evidence="8">
    <location>
        <begin position="169"/>
        <end position="188"/>
    </location>
</feature>
<dbReference type="SUPFAM" id="SSF103473">
    <property type="entry name" value="MFS general substrate transporter"/>
    <property type="match status" value="1"/>
</dbReference>
<evidence type="ECO:0000313" key="11">
    <source>
        <dbReference type="Proteomes" id="UP000581769"/>
    </source>
</evidence>
<feature type="transmembrane region" description="Helical" evidence="8">
    <location>
        <begin position="54"/>
        <end position="75"/>
    </location>
</feature>
<feature type="transmembrane region" description="Helical" evidence="8">
    <location>
        <begin position="252"/>
        <end position="274"/>
    </location>
</feature>
<evidence type="ECO:0000259" key="9">
    <source>
        <dbReference type="PROSITE" id="PS50850"/>
    </source>
</evidence>
<dbReference type="PANTHER" id="PTHR48020:SF12">
    <property type="entry name" value="PROTON MYO-INOSITOL COTRANSPORTER"/>
    <property type="match status" value="1"/>
</dbReference>
<feature type="domain" description="Major facilitator superfamily (MFS) profile" evidence="9">
    <location>
        <begin position="17"/>
        <end position="443"/>
    </location>
</feature>
<dbReference type="PROSITE" id="PS00216">
    <property type="entry name" value="SUGAR_TRANSPORT_1"/>
    <property type="match status" value="1"/>
</dbReference>
<evidence type="ECO:0000256" key="3">
    <source>
        <dbReference type="ARBA" id="ARBA00022448"/>
    </source>
</evidence>
<keyword evidence="3 7" id="KW-0813">Transport</keyword>
<dbReference type="InterPro" id="IPR050814">
    <property type="entry name" value="Myo-inositol_Transporter"/>
</dbReference>
<evidence type="ECO:0000256" key="4">
    <source>
        <dbReference type="ARBA" id="ARBA00022692"/>
    </source>
</evidence>
<feature type="transmembrane region" description="Helical" evidence="8">
    <location>
        <begin position="82"/>
        <end position="102"/>
    </location>
</feature>
<feature type="transmembrane region" description="Helical" evidence="8">
    <location>
        <begin position="21"/>
        <end position="42"/>
    </location>
</feature>
<dbReference type="AlphaFoldDB" id="A0A840J721"/>
<keyword evidence="11" id="KW-1185">Reference proteome</keyword>
<evidence type="ECO:0000256" key="2">
    <source>
        <dbReference type="ARBA" id="ARBA00010992"/>
    </source>
</evidence>
<keyword evidence="5 8" id="KW-1133">Transmembrane helix</keyword>
<dbReference type="InterPro" id="IPR005829">
    <property type="entry name" value="Sugar_transporter_CS"/>
</dbReference>
<proteinExistence type="inferred from homology"/>
<protein>
    <submittedName>
        <fullName evidence="10">Sugar porter (SP) family MFS transporter</fullName>
    </submittedName>
</protein>
<comment type="subcellular location">
    <subcellularLocation>
        <location evidence="1">Cell membrane</location>
        <topology evidence="1">Multi-pass membrane protein</topology>
    </subcellularLocation>
</comment>
<dbReference type="Gene3D" id="1.20.1250.20">
    <property type="entry name" value="MFS general substrate transporter like domains"/>
    <property type="match status" value="1"/>
</dbReference>
<organism evidence="10 11">
    <name type="scientific">Amycolatopsis jiangsuensis</name>
    <dbReference type="NCBI Taxonomy" id="1181879"/>
    <lineage>
        <taxon>Bacteria</taxon>
        <taxon>Bacillati</taxon>
        <taxon>Actinomycetota</taxon>
        <taxon>Actinomycetes</taxon>
        <taxon>Pseudonocardiales</taxon>
        <taxon>Pseudonocardiaceae</taxon>
        <taxon>Amycolatopsis</taxon>
    </lineage>
</organism>
<feature type="transmembrane region" description="Helical" evidence="8">
    <location>
        <begin position="108"/>
        <end position="129"/>
    </location>
</feature>
<name>A0A840J721_9PSEU</name>
<feature type="transmembrane region" description="Helical" evidence="8">
    <location>
        <begin position="319"/>
        <end position="341"/>
    </location>
</feature>
<dbReference type="InterPro" id="IPR003663">
    <property type="entry name" value="Sugar/inositol_transpt"/>
</dbReference>
<feature type="transmembrane region" description="Helical" evidence="8">
    <location>
        <begin position="294"/>
        <end position="312"/>
    </location>
</feature>
<accession>A0A840J721</accession>
<feature type="transmembrane region" description="Helical" evidence="8">
    <location>
        <begin position="419"/>
        <end position="439"/>
    </location>
</feature>
<feature type="transmembrane region" description="Helical" evidence="8">
    <location>
        <begin position="353"/>
        <end position="377"/>
    </location>
</feature>
<evidence type="ECO:0000256" key="1">
    <source>
        <dbReference type="ARBA" id="ARBA00004651"/>
    </source>
</evidence>
<evidence type="ECO:0000256" key="6">
    <source>
        <dbReference type="ARBA" id="ARBA00023136"/>
    </source>
</evidence>
<feature type="transmembrane region" description="Helical" evidence="8">
    <location>
        <begin position="389"/>
        <end position="413"/>
    </location>
</feature>
<keyword evidence="4 8" id="KW-0812">Transmembrane</keyword>
<gene>
    <name evidence="10" type="ORF">BJY18_006662</name>
</gene>
<dbReference type="PANTHER" id="PTHR48020">
    <property type="entry name" value="PROTON MYO-INOSITOL COTRANSPORTER"/>
    <property type="match status" value="1"/>
</dbReference>
<dbReference type="InterPro" id="IPR020846">
    <property type="entry name" value="MFS_dom"/>
</dbReference>
<dbReference type="GO" id="GO:0005886">
    <property type="term" value="C:plasma membrane"/>
    <property type="evidence" value="ECO:0007669"/>
    <property type="project" value="UniProtKB-SubCell"/>
</dbReference>
<comment type="similarity">
    <text evidence="2 7">Belongs to the major facilitator superfamily. Sugar transporter (TC 2.A.1.1) family.</text>
</comment>
<reference evidence="10 11" key="1">
    <citation type="submission" date="2020-08" db="EMBL/GenBank/DDBJ databases">
        <title>Sequencing the genomes of 1000 actinobacteria strains.</title>
        <authorList>
            <person name="Klenk H.-P."/>
        </authorList>
    </citation>
    <scope>NUCLEOTIDE SEQUENCE [LARGE SCALE GENOMIC DNA]</scope>
    <source>
        <strain evidence="10 11">DSM 45859</strain>
    </source>
</reference>
<dbReference type="InterPro" id="IPR036259">
    <property type="entry name" value="MFS_trans_sf"/>
</dbReference>
<dbReference type="GO" id="GO:0022857">
    <property type="term" value="F:transmembrane transporter activity"/>
    <property type="evidence" value="ECO:0007669"/>
    <property type="project" value="InterPro"/>
</dbReference>
<evidence type="ECO:0000256" key="5">
    <source>
        <dbReference type="ARBA" id="ARBA00022989"/>
    </source>
</evidence>
<dbReference type="Proteomes" id="UP000581769">
    <property type="component" value="Unassembled WGS sequence"/>
</dbReference>
<dbReference type="RefSeq" id="WP_184783756.1">
    <property type="nucleotide sequence ID" value="NZ_JACHMG010000001.1"/>
</dbReference>
<evidence type="ECO:0000256" key="7">
    <source>
        <dbReference type="RuleBase" id="RU003346"/>
    </source>
</evidence>
<feature type="transmembrane region" description="Helical" evidence="8">
    <location>
        <begin position="141"/>
        <end position="163"/>
    </location>
</feature>
<sequence length="464" mass="48402">MEASRTGSGGPRIGRGSHVMGALGGAIRGYELGVVSAALLAAKPVLGLDAVTTGWIVSSALIGSLFGSLGAGPLADRFGRRAMLALGAVLYSAGILVAAFAPTAGVLIVSRIVLGLAVGIATAMIPVYLSEIAPAPRRGTFAGLFQVMITIGVLAASLIGLAFTPSGGWRWMFGLGVVPSIVMLLGSLRLPESPRWLVEHGREDEARAVLAGSRSPDEVQREIAEIRAVSTGQRRRAKRTTTRLRSRKTVRLLVIGSVLGILQQLIGINAITYYAPTVLKGIGFSDTAAVTANVGLSLLGLLATVVMAYFVADRVGRRIPLLWGALAMALSMVVLAVVFLGTGDGRVSGAAGYLAVGGLAVFQIAFALSWGGIVWIVLGEMFPLAVRGLAMGIATFLTELASVVVSLVFPSLLEAGAPTVFFGFAAMGVLAFAWTLFMIPETKNRSLEHIEERHARDRETATGL</sequence>
<comment type="caution">
    <text evidence="10">The sequence shown here is derived from an EMBL/GenBank/DDBJ whole genome shotgun (WGS) entry which is preliminary data.</text>
</comment>
<dbReference type="PROSITE" id="PS00217">
    <property type="entry name" value="SUGAR_TRANSPORT_2"/>
    <property type="match status" value="1"/>
</dbReference>
<evidence type="ECO:0000256" key="8">
    <source>
        <dbReference type="SAM" id="Phobius"/>
    </source>
</evidence>
<dbReference type="InterPro" id="IPR005828">
    <property type="entry name" value="MFS_sugar_transport-like"/>
</dbReference>
<dbReference type="NCBIfam" id="TIGR00879">
    <property type="entry name" value="SP"/>
    <property type="match status" value="1"/>
</dbReference>